<dbReference type="GO" id="GO:0106370">
    <property type="term" value="F:protein-L-histidine N-pros-methyltransferase activity"/>
    <property type="evidence" value="ECO:0007669"/>
    <property type="project" value="InterPro"/>
</dbReference>
<sequence>MPRACPHCTVTNLMSFLYRDIPLRYSVDLARLPAELQGVFVELDADDSTRAWIDAVHAKPNPRSKILLRNLAMLFVNLYDANGLTNSFQDRLLSTAQWQRLLGEGGARLLDVGAGDGEVTRQLAPLFSDIVTTEVSKPMVRRLRGKGYRSHHCDIAFADIDDPGGFDVVALQNVIDRTTHPLRLIESAFNLLGEEGRVVIATPLPLQPEVYAGSRRLMPEELLPVDTPDFESAVTALYEQVLAPRGYRVTAFTRAPYLCSGTAKAPVDVLDDAIFVLAQW</sequence>
<evidence type="ECO:0000313" key="2">
    <source>
        <dbReference type="Proteomes" id="UP000244248"/>
    </source>
</evidence>
<dbReference type="AlphaFoldDB" id="A0A2T5MJ22"/>
<dbReference type="Pfam" id="PF05219">
    <property type="entry name" value="DREV"/>
    <property type="match status" value="1"/>
</dbReference>
<reference evidence="1 2" key="1">
    <citation type="submission" date="2018-04" db="EMBL/GenBank/DDBJ databases">
        <title>Novel species isolated from glacier.</title>
        <authorList>
            <person name="Liu Q."/>
            <person name="Xin Y.-H."/>
        </authorList>
    </citation>
    <scope>NUCLEOTIDE SEQUENCE [LARGE SCALE GENOMIC DNA]</scope>
    <source>
        <strain evidence="1 2">GT1R17</strain>
    </source>
</reference>
<gene>
    <name evidence="1" type="ORF">CJD38_00075</name>
</gene>
<protein>
    <recommendedName>
        <fullName evidence="3">Methyltransferase domain-containing protein</fullName>
    </recommendedName>
</protein>
<comment type="caution">
    <text evidence="1">The sequence shown here is derived from an EMBL/GenBank/DDBJ whole genome shotgun (WGS) entry which is preliminary data.</text>
</comment>
<name>A0A2T5MJ22_9GAMM</name>
<dbReference type="CDD" id="cd02440">
    <property type="entry name" value="AdoMet_MTases"/>
    <property type="match status" value="1"/>
</dbReference>
<dbReference type="PANTHER" id="PTHR12890">
    <property type="entry name" value="DREV PROTEIN"/>
    <property type="match status" value="1"/>
</dbReference>
<dbReference type="InterPro" id="IPR007884">
    <property type="entry name" value="METL9"/>
</dbReference>
<dbReference type="Proteomes" id="UP000244248">
    <property type="component" value="Unassembled WGS sequence"/>
</dbReference>
<proteinExistence type="predicted"/>
<dbReference type="SUPFAM" id="SSF53335">
    <property type="entry name" value="S-adenosyl-L-methionine-dependent methyltransferases"/>
    <property type="match status" value="1"/>
</dbReference>
<dbReference type="EMBL" id="QANS01000001">
    <property type="protein sequence ID" value="PTU32564.1"/>
    <property type="molecule type" value="Genomic_DNA"/>
</dbReference>
<organism evidence="1 2">
    <name type="scientific">Stenotrophobium rhamnosiphilum</name>
    <dbReference type="NCBI Taxonomy" id="2029166"/>
    <lineage>
        <taxon>Bacteria</taxon>
        <taxon>Pseudomonadati</taxon>
        <taxon>Pseudomonadota</taxon>
        <taxon>Gammaproteobacteria</taxon>
        <taxon>Nevskiales</taxon>
        <taxon>Nevskiaceae</taxon>
        <taxon>Stenotrophobium</taxon>
    </lineage>
</organism>
<dbReference type="PANTHER" id="PTHR12890:SF0">
    <property type="entry name" value="PROTEIN-L-HISTIDINE N-PROS-METHYLTRANSFERASE"/>
    <property type="match status" value="1"/>
</dbReference>
<accession>A0A2T5MJ22</accession>
<dbReference type="InterPro" id="IPR029063">
    <property type="entry name" value="SAM-dependent_MTases_sf"/>
</dbReference>
<keyword evidence="2" id="KW-1185">Reference proteome</keyword>
<evidence type="ECO:0000313" key="1">
    <source>
        <dbReference type="EMBL" id="PTU32564.1"/>
    </source>
</evidence>
<evidence type="ECO:0008006" key="3">
    <source>
        <dbReference type="Google" id="ProtNLM"/>
    </source>
</evidence>
<dbReference type="Gene3D" id="3.40.50.150">
    <property type="entry name" value="Vaccinia Virus protein VP39"/>
    <property type="match status" value="1"/>
</dbReference>